<feature type="domain" description="NFACT protein C-terminal" evidence="10">
    <location>
        <begin position="850"/>
        <end position="945"/>
    </location>
</feature>
<dbReference type="OMA" id="MFLEFFA"/>
<evidence type="ECO:0000256" key="6">
    <source>
        <dbReference type="ARBA" id="ARBA00023242"/>
    </source>
</evidence>
<name>A0A915JIT5_ROMCU</name>
<evidence type="ECO:0000256" key="4">
    <source>
        <dbReference type="ARBA" id="ARBA00022490"/>
    </source>
</evidence>
<evidence type="ECO:0000256" key="8">
    <source>
        <dbReference type="SAM" id="MobiDB-lite"/>
    </source>
</evidence>
<dbReference type="InterPro" id="IPR021846">
    <property type="entry name" value="NFACT-C"/>
</dbReference>
<feature type="region of interest" description="Disordered" evidence="8">
    <location>
        <begin position="781"/>
        <end position="811"/>
    </location>
</feature>
<evidence type="ECO:0000313" key="11">
    <source>
        <dbReference type="Proteomes" id="UP000887565"/>
    </source>
</evidence>
<evidence type="ECO:0000256" key="7">
    <source>
        <dbReference type="SAM" id="Coils"/>
    </source>
</evidence>
<feature type="region of interest" description="Disordered" evidence="8">
    <location>
        <begin position="927"/>
        <end position="956"/>
    </location>
</feature>
<dbReference type="GO" id="GO:0000049">
    <property type="term" value="F:tRNA binding"/>
    <property type="evidence" value="ECO:0007669"/>
    <property type="project" value="TreeGrafter"/>
</dbReference>
<dbReference type="GO" id="GO:0072344">
    <property type="term" value="P:rescue of stalled ribosome"/>
    <property type="evidence" value="ECO:0007669"/>
    <property type="project" value="TreeGrafter"/>
</dbReference>
<evidence type="ECO:0000256" key="5">
    <source>
        <dbReference type="ARBA" id="ARBA00023054"/>
    </source>
</evidence>
<dbReference type="Pfam" id="PF05833">
    <property type="entry name" value="NFACT_N"/>
    <property type="match status" value="1"/>
</dbReference>
<evidence type="ECO:0000256" key="3">
    <source>
        <dbReference type="ARBA" id="ARBA00008318"/>
    </source>
</evidence>
<feature type="coiled-coil region" evidence="7">
    <location>
        <begin position="461"/>
        <end position="488"/>
    </location>
</feature>
<dbReference type="GO" id="GO:0005737">
    <property type="term" value="C:cytoplasm"/>
    <property type="evidence" value="ECO:0007669"/>
    <property type="project" value="UniProtKB-SubCell"/>
</dbReference>
<feature type="compositionally biased region" description="Low complexity" evidence="8">
    <location>
        <begin position="737"/>
        <end position="752"/>
    </location>
</feature>
<evidence type="ECO:0000256" key="1">
    <source>
        <dbReference type="ARBA" id="ARBA00004123"/>
    </source>
</evidence>
<dbReference type="InterPro" id="IPR051608">
    <property type="entry name" value="RQC_Subunit_NEMF"/>
</dbReference>
<evidence type="ECO:0000256" key="2">
    <source>
        <dbReference type="ARBA" id="ARBA00004496"/>
    </source>
</evidence>
<dbReference type="Pfam" id="PF11923">
    <property type="entry name" value="NFACT-C"/>
    <property type="match status" value="1"/>
</dbReference>
<proteinExistence type="inferred from homology"/>
<keyword evidence="4" id="KW-0963">Cytoplasm</keyword>
<evidence type="ECO:0000259" key="9">
    <source>
        <dbReference type="Pfam" id="PF05670"/>
    </source>
</evidence>
<feature type="region of interest" description="Disordered" evidence="8">
    <location>
        <begin position="729"/>
        <end position="768"/>
    </location>
</feature>
<dbReference type="InterPro" id="IPR008532">
    <property type="entry name" value="NFACT_RNA-bd"/>
</dbReference>
<dbReference type="Gene3D" id="2.30.310.10">
    <property type="entry name" value="ibrinogen binding protein from staphylococcus aureus domain"/>
    <property type="match status" value="1"/>
</dbReference>
<evidence type="ECO:0000313" key="12">
    <source>
        <dbReference type="WBParaSite" id="nRc.2.0.1.t26055-RA"/>
    </source>
</evidence>
<dbReference type="FunFam" id="2.30.310.10:FF:000001">
    <property type="entry name" value="Nuclear export mediator factor Nemf"/>
    <property type="match status" value="1"/>
</dbReference>
<keyword evidence="5 7" id="KW-0175">Coiled coil</keyword>
<keyword evidence="6" id="KW-0539">Nucleus</keyword>
<dbReference type="Pfam" id="PF05670">
    <property type="entry name" value="NFACT-R_1"/>
    <property type="match status" value="1"/>
</dbReference>
<accession>A0A915JIT5</accession>
<comment type="subcellular location">
    <subcellularLocation>
        <location evidence="2">Cytoplasm</location>
    </subcellularLocation>
    <subcellularLocation>
        <location evidence="1">Nucleus</location>
    </subcellularLocation>
</comment>
<dbReference type="Proteomes" id="UP000887565">
    <property type="component" value="Unplaced"/>
</dbReference>
<feature type="domain" description="NFACT RNA-binding" evidence="9">
    <location>
        <begin position="506"/>
        <end position="620"/>
    </location>
</feature>
<protein>
    <submittedName>
        <fullName evidence="12">Uncharacterized protein</fullName>
    </submittedName>
</protein>
<sequence>MKVRFTTIDLLAIMHDIRKCIGMRVNNVYDIDHKTYLIKLMKPDGKAMILLESGNRIHLTDYEYQKNTMPSGFSMKLRKHIKQKRLEKVEILGVDRIIDLCFGSGEVACHVIVELYDRGNIVLTDHEYLILNVLRPRTDKENSDVKFVVREKYPLNLARQDENSITKEKLVGILNCGKPNDNMRKILTPNFVFGPALLEHCLLKVGMSSNTQLSKIILLNDADKLCEALQDAHNIFHQIKLDPSHCCGIISLKRDKRPLDGEIIETYQEFHPILFEQIRRLDSFKKFDTFNQAVDEFFSKMESQKLDSKNIQQEKTVIKKLENVKRDHENRLKGLQDAQSVDKRRAELIEMNKDLVDRAILVVNSALANQMSWSEIKELLDEAKLNGDRVANVIKSLKLEINHLTLKLADPFHDQEESNEDDESDDYKNNNNEHFAFIDVDLGMNAYQNACKYYTSKKQSAVKEQKTLQASDKALKSAEQKTQELLKQVQINRQINKFRKTFWFEKFLWFISSDGYLVVGGREAQQNELLVKRYLKTGDAYVHADIRGASSVIVKNRALSSVKAELPPKTLSEAGTMAICHSAAWDAKVVTSAWWVHADQVTKTAPAGEYLTTGSFMIRGKKNFLPPCQLVMGFGVMFKLDDESAAKRLARKRINEEEENDKGEVEVEESVDDDVEIKLAENQECSDHESDKNLQDMEEFPDICLNLPTFSAESDQPREEYSVINIGLNRTEKTSRNKNQQSKNQVQSSTNSLIDGSSKSDQDEEERELRLKLLGSKKAVATKVEKVEESGEVSAKNEAPEPRNDGGSMETNLLHENETTKLNVEENQNALDGEILDDPVEEDEIFKLSQETLQATDALVGIPAENDPDEILLYAVPVCAPYSIMVNWKYKVKLTPGTGKRGKATKTALEVFIRDKNVNQREKELLKAMGDQDMSRNLPGKVKVSAPRLQEVKRKR</sequence>
<dbReference type="AlphaFoldDB" id="A0A915JIT5"/>
<dbReference type="WBParaSite" id="nRc.2.0.1.t26055-RA">
    <property type="protein sequence ID" value="nRc.2.0.1.t26055-RA"/>
    <property type="gene ID" value="nRc.2.0.1.g26055"/>
</dbReference>
<dbReference type="GO" id="GO:1990116">
    <property type="term" value="P:ribosome-associated ubiquitin-dependent protein catabolic process"/>
    <property type="evidence" value="ECO:0007669"/>
    <property type="project" value="TreeGrafter"/>
</dbReference>
<dbReference type="GO" id="GO:1990112">
    <property type="term" value="C:RQC complex"/>
    <property type="evidence" value="ECO:0007669"/>
    <property type="project" value="TreeGrafter"/>
</dbReference>
<organism evidence="11 12">
    <name type="scientific">Romanomermis culicivorax</name>
    <name type="common">Nematode worm</name>
    <dbReference type="NCBI Taxonomy" id="13658"/>
    <lineage>
        <taxon>Eukaryota</taxon>
        <taxon>Metazoa</taxon>
        <taxon>Ecdysozoa</taxon>
        <taxon>Nematoda</taxon>
        <taxon>Enoplea</taxon>
        <taxon>Dorylaimia</taxon>
        <taxon>Mermithida</taxon>
        <taxon>Mermithoidea</taxon>
        <taxon>Mermithidae</taxon>
        <taxon>Romanomermis</taxon>
    </lineage>
</organism>
<comment type="similarity">
    <text evidence="3">Belongs to the NEMF family.</text>
</comment>
<dbReference type="GO" id="GO:0005634">
    <property type="term" value="C:nucleus"/>
    <property type="evidence" value="ECO:0007669"/>
    <property type="project" value="UniProtKB-SubCell"/>
</dbReference>
<reference evidence="12" key="1">
    <citation type="submission" date="2022-11" db="UniProtKB">
        <authorList>
            <consortium name="WormBaseParasite"/>
        </authorList>
    </citation>
    <scope>IDENTIFICATION</scope>
</reference>
<feature type="coiled-coil region" evidence="7">
    <location>
        <begin position="311"/>
        <end position="338"/>
    </location>
</feature>
<keyword evidence="11" id="KW-1185">Reference proteome</keyword>
<dbReference type="GO" id="GO:0043023">
    <property type="term" value="F:ribosomal large subunit binding"/>
    <property type="evidence" value="ECO:0007669"/>
    <property type="project" value="TreeGrafter"/>
</dbReference>
<evidence type="ECO:0000259" key="10">
    <source>
        <dbReference type="Pfam" id="PF11923"/>
    </source>
</evidence>
<dbReference type="PANTHER" id="PTHR15239:SF6">
    <property type="entry name" value="RIBOSOME QUALITY CONTROL COMPLEX SUBUNIT NEMF"/>
    <property type="match status" value="1"/>
</dbReference>
<dbReference type="PANTHER" id="PTHR15239">
    <property type="entry name" value="NUCLEAR EXPORT MEDIATOR FACTOR NEMF"/>
    <property type="match status" value="1"/>
</dbReference>